<protein>
    <submittedName>
        <fullName evidence="1">Uncharacterized protein</fullName>
    </submittedName>
</protein>
<accession>A0AA51GH41</accession>
<reference evidence="1" key="2">
    <citation type="submission" date="2023-05" db="EMBL/GenBank/DDBJ databases">
        <authorList>
            <person name="Li W."/>
        </authorList>
    </citation>
    <scope>NUCLEOTIDE SEQUENCE</scope>
    <source>
        <strain evidence="1">RcBYV-0928-8</strain>
    </source>
</reference>
<evidence type="ECO:0000313" key="1">
    <source>
        <dbReference type="EMBL" id="WMI40178.1"/>
    </source>
</evidence>
<proteinExistence type="predicted"/>
<sequence>MTFTLQSPLLKLIEMVFTTFSEARQTIKQGGVEALLKVYDSRGVARDPAQIKSEAQNNVLNALNKLKLFTKESKSSTAPSGDATMTPVTKDGEFQDVPSVEQKLSEKAVQGLAALMIRHGVVNDKHFYFIIASGGKGYYYAGCPELKDLPGGQLSTAFADDIGQALAQGKETAVSAFFKSKVGQVEESLRPYLFTKGVHVSTFPQDKEKRGLWKHDIDLLMEGMKLRLKADQVWTGKGNLKFFKTTGGAVQTTASDI</sequence>
<organism evidence="1">
    <name type="scientific">Rhizoctonia cerealis bunyavirus</name>
    <dbReference type="NCBI Taxonomy" id="3068840"/>
    <lineage>
        <taxon>Viruses</taxon>
        <taxon>Riboviria</taxon>
        <taxon>Orthornavirae</taxon>
        <taxon>Negarnaviricota</taxon>
        <taxon>Polyploviricotina</taxon>
        <taxon>Ellioviricetes</taxon>
        <taxon>Bunyavirales</taxon>
    </lineage>
</organism>
<reference evidence="1" key="1">
    <citation type="journal article" date="2023" name="Microbiol. Spectr.">
        <title>Extreme Diversity of Mycoviruses Present in Single Strains of Rhizoctonia cerealis, the Pathogen of Wheat Sharp Eyespot.</title>
        <authorList>
            <person name="Li W."/>
            <person name="Sun H."/>
            <person name="Cao S."/>
            <person name="Zhang A."/>
            <person name="Zhang H."/>
            <person name="Shu Y."/>
            <person name="Chen H."/>
        </authorList>
    </citation>
    <scope>NUCLEOTIDE SEQUENCE</scope>
    <source>
        <strain evidence="1">RcBYV-0928-8</strain>
    </source>
</reference>
<dbReference type="EMBL" id="OQ999778">
    <property type="protein sequence ID" value="WMI40178.1"/>
    <property type="molecule type" value="Genomic_RNA"/>
</dbReference>
<name>A0AA51GH41_9VIRU</name>